<name>A0A8S9KSX0_BRACR</name>
<protein>
    <submittedName>
        <fullName evidence="2">Uncharacterized protein</fullName>
    </submittedName>
</protein>
<evidence type="ECO:0000256" key="1">
    <source>
        <dbReference type="SAM" id="MobiDB-lite"/>
    </source>
</evidence>
<evidence type="ECO:0000313" key="3">
    <source>
        <dbReference type="Proteomes" id="UP000712281"/>
    </source>
</evidence>
<dbReference type="AlphaFoldDB" id="A0A8S9KSX0"/>
<dbReference type="Proteomes" id="UP000712281">
    <property type="component" value="Unassembled WGS sequence"/>
</dbReference>
<gene>
    <name evidence="2" type="ORF">F2Q68_00010486</name>
</gene>
<dbReference type="InterPro" id="IPR021109">
    <property type="entry name" value="Peptidase_aspartic_dom_sf"/>
</dbReference>
<dbReference type="EMBL" id="QGKW02000717">
    <property type="protein sequence ID" value="KAF2596871.1"/>
    <property type="molecule type" value="Genomic_DNA"/>
</dbReference>
<organism evidence="2 3">
    <name type="scientific">Brassica cretica</name>
    <name type="common">Mustard</name>
    <dbReference type="NCBI Taxonomy" id="69181"/>
    <lineage>
        <taxon>Eukaryota</taxon>
        <taxon>Viridiplantae</taxon>
        <taxon>Streptophyta</taxon>
        <taxon>Embryophyta</taxon>
        <taxon>Tracheophyta</taxon>
        <taxon>Spermatophyta</taxon>
        <taxon>Magnoliopsida</taxon>
        <taxon>eudicotyledons</taxon>
        <taxon>Gunneridae</taxon>
        <taxon>Pentapetalae</taxon>
        <taxon>rosids</taxon>
        <taxon>malvids</taxon>
        <taxon>Brassicales</taxon>
        <taxon>Brassicaceae</taxon>
        <taxon>Brassiceae</taxon>
        <taxon>Brassica</taxon>
    </lineage>
</organism>
<dbReference type="Gene3D" id="2.40.70.10">
    <property type="entry name" value="Acid Proteases"/>
    <property type="match status" value="1"/>
</dbReference>
<comment type="caution">
    <text evidence="2">The sequence shown here is derived from an EMBL/GenBank/DDBJ whole genome shotgun (WGS) entry which is preliminary data.</text>
</comment>
<accession>A0A8S9KSX0</accession>
<feature type="compositionally biased region" description="Basic and acidic residues" evidence="1">
    <location>
        <begin position="562"/>
        <end position="586"/>
    </location>
</feature>
<sequence length="651" mass="74216">MSSGEAEEAARRRFRSRKLVELRRIALVSIDARLRTLIDRLQSKPINGLSRASIDDTYGVGRIRETAIDRQPPAPIDQRAPLTYRVQMPKIDVTRLNALRPQPKPLANPPETTITHSDDAAEPMKVDKAPMGRTLRKRKGKVAKETRETEEDIRRMFCEAREKMKNKITLKKKSDPRKFAVPCTVKGIEFPHALCDTGASASILPRVMTYHLSLKVEPSKESFTFVDCSQRSSGGIVRDLESLFVNSRSGVQHANQPVVPDAHRSTSEYEIEYSASIETHTATSIDSAHKKSINIPKEESVDNSPEDWENDYYNPTMATHTRDTLHTEENAPPIDRTVSTSIDTHLHQTSRQRASTDIAYYQSINTGVDRAREGDYSILAVGRMITITKAMQRPEFGKRAYDHGGTRRFHWEEKDEYGVYRDDYGHARDVDGHIIRVSKDDIRSLLERASVDEHSYLCLTEHARSFTQTKIVPEIYTKDEISEMFYGVCGAQEKHEGDFQMKLDGVYYPLNDNISWLTTCMEEKRQDIAKIQTQRAAEATAAAIQREIVEIQKYIARRPEASASIDRRNNKSTDSHKRTSVDEATNRGRLVPRVKSDMSDTHNHGEEISADTYTTLMRHQFNLESLGDRLQKIENTTASMKEKWCIRDEAM</sequence>
<reference evidence="2" key="1">
    <citation type="submission" date="2019-12" db="EMBL/GenBank/DDBJ databases">
        <title>Genome sequencing and annotation of Brassica cretica.</title>
        <authorList>
            <person name="Studholme D.J."/>
            <person name="Sarris P.F."/>
        </authorList>
    </citation>
    <scope>NUCLEOTIDE SEQUENCE</scope>
    <source>
        <strain evidence="2">PFS-001/15</strain>
        <tissue evidence="2">Leaf</tissue>
    </source>
</reference>
<feature type="region of interest" description="Disordered" evidence="1">
    <location>
        <begin position="562"/>
        <end position="590"/>
    </location>
</feature>
<proteinExistence type="predicted"/>
<evidence type="ECO:0000313" key="2">
    <source>
        <dbReference type="EMBL" id="KAF2596871.1"/>
    </source>
</evidence>